<name>A0A8S0WAA7_9GAMM</name>
<organism evidence="1 2">
    <name type="scientific">Candidatus Methylobacter favarea</name>
    <dbReference type="NCBI Taxonomy" id="2707345"/>
    <lineage>
        <taxon>Bacteria</taxon>
        <taxon>Pseudomonadati</taxon>
        <taxon>Pseudomonadota</taxon>
        <taxon>Gammaproteobacteria</taxon>
        <taxon>Methylococcales</taxon>
        <taxon>Methylococcaceae</taxon>
        <taxon>Methylobacter</taxon>
    </lineage>
</organism>
<accession>A0A8S0WAA7</accession>
<evidence type="ECO:0000313" key="1">
    <source>
        <dbReference type="EMBL" id="CAA9890599.1"/>
    </source>
</evidence>
<reference evidence="1 2" key="1">
    <citation type="submission" date="2020-02" db="EMBL/GenBank/DDBJ databases">
        <authorList>
            <person name="Hogendoorn C."/>
        </authorList>
    </citation>
    <scope>NUCLEOTIDE SEQUENCE [LARGE SCALE GENOMIC DNA]</scope>
    <source>
        <strain evidence="1">METHB21</strain>
    </source>
</reference>
<dbReference type="EMBL" id="CADCXN010000053">
    <property type="protein sequence ID" value="CAA9890599.1"/>
    <property type="molecule type" value="Genomic_DNA"/>
</dbReference>
<sequence>MPIQQIQQTSIKIVFFTQLHLLHANRLLPYTRRPGLSPGDRTRLGLTKKGSCHFNRRYRMD</sequence>
<comment type="caution">
    <text evidence="1">The sequence shown here is derived from an EMBL/GenBank/DDBJ whole genome shotgun (WGS) entry which is preliminary data.</text>
</comment>
<dbReference type="Proteomes" id="UP000494216">
    <property type="component" value="Unassembled WGS sequence"/>
</dbReference>
<proteinExistence type="predicted"/>
<dbReference type="AlphaFoldDB" id="A0A8S0WAA7"/>
<evidence type="ECO:0000313" key="2">
    <source>
        <dbReference type="Proteomes" id="UP000494216"/>
    </source>
</evidence>
<keyword evidence="2" id="KW-1185">Reference proteome</keyword>
<protein>
    <submittedName>
        <fullName evidence="1">Uncharacterized protein</fullName>
    </submittedName>
</protein>
<gene>
    <name evidence="1" type="ORF">METHB2_250023</name>
</gene>